<dbReference type="Proteomes" id="UP000050794">
    <property type="component" value="Unassembled WGS sequence"/>
</dbReference>
<protein>
    <submittedName>
        <fullName evidence="3">DUF4162 domain-containing protein</fullName>
    </submittedName>
</protein>
<organism evidence="2 3">
    <name type="scientific">Toxocara canis</name>
    <name type="common">Canine roundworm</name>
    <dbReference type="NCBI Taxonomy" id="6265"/>
    <lineage>
        <taxon>Eukaryota</taxon>
        <taxon>Metazoa</taxon>
        <taxon>Ecdysozoa</taxon>
        <taxon>Nematoda</taxon>
        <taxon>Chromadorea</taxon>
        <taxon>Rhabditida</taxon>
        <taxon>Spirurina</taxon>
        <taxon>Ascaridomorpha</taxon>
        <taxon>Ascaridoidea</taxon>
        <taxon>Toxocaridae</taxon>
        <taxon>Toxocara</taxon>
    </lineage>
</organism>
<reference evidence="1 2" key="2">
    <citation type="submission" date="2018-11" db="EMBL/GenBank/DDBJ databases">
        <authorList>
            <consortium name="Pathogen Informatics"/>
        </authorList>
    </citation>
    <scope>NUCLEOTIDE SEQUENCE [LARGE SCALE GENOMIC DNA]</scope>
</reference>
<name>A0A183V584_TOXCA</name>
<dbReference type="AlphaFoldDB" id="A0A183V584"/>
<gene>
    <name evidence="1" type="ORF">TCNE_LOCUS15904</name>
</gene>
<reference evidence="3" key="1">
    <citation type="submission" date="2016-06" db="UniProtKB">
        <authorList>
            <consortium name="WormBaseParasite"/>
        </authorList>
    </citation>
    <scope>IDENTIFICATION</scope>
</reference>
<evidence type="ECO:0000313" key="3">
    <source>
        <dbReference type="WBParaSite" id="TCNE_0001590501-mRNA-1"/>
    </source>
</evidence>
<dbReference type="EMBL" id="UYWY01023184">
    <property type="protein sequence ID" value="VDM47225.1"/>
    <property type="molecule type" value="Genomic_DNA"/>
</dbReference>
<sequence length="43" mass="4863">MRDDDEVSVRFIIENSAEMENLSESLNEIVFNDANVAMPYPAS</sequence>
<accession>A0A183V584</accession>
<dbReference type="WBParaSite" id="TCNE_0001590501-mRNA-1">
    <property type="protein sequence ID" value="TCNE_0001590501-mRNA-1"/>
    <property type="gene ID" value="TCNE_0001590501"/>
</dbReference>
<evidence type="ECO:0000313" key="1">
    <source>
        <dbReference type="EMBL" id="VDM47225.1"/>
    </source>
</evidence>
<proteinExistence type="predicted"/>
<keyword evidence="2" id="KW-1185">Reference proteome</keyword>
<evidence type="ECO:0000313" key="2">
    <source>
        <dbReference type="Proteomes" id="UP000050794"/>
    </source>
</evidence>